<sequence>MAFSLGKIVFILRYMIFAILIVTSLIAFAVSAHFLNLTRTNFGGYFYFSPLVIAVGAFSFVIEGGKPASFLLDLITRSKIFTSKIAFEVGFLGFLFCAWMGAAGYSAWTNEQAFGSSNECNFRDDVLRSMCFELPVVVAFSFVSAFVCLFYCGLLVLFGVLRRQHNIFGKSVREASLIDTTPASATYTAKQDHYNGAQPVAYGQQSPVMQGYYTHAIPPMQYPGGIQAAPSPYQTSTPSSGPMSMYPQPQGPQQPSPAVGYPAQAQQPYYPSQ</sequence>
<comment type="caution">
    <text evidence="3">The sequence shown here is derived from an EMBL/GenBank/DDBJ whole genome shotgun (WGS) entry which is preliminary data.</text>
</comment>
<keyword evidence="2" id="KW-0812">Transmembrane</keyword>
<evidence type="ECO:0008006" key="5">
    <source>
        <dbReference type="Google" id="ProtNLM"/>
    </source>
</evidence>
<proteinExistence type="predicted"/>
<dbReference type="VEuPathDB" id="FungiDB:PC9H_005474"/>
<protein>
    <recommendedName>
        <fullName evidence="5">MARVEL domain-containing protein</fullName>
    </recommendedName>
</protein>
<keyword evidence="4" id="KW-1185">Reference proteome</keyword>
<feature type="region of interest" description="Disordered" evidence="1">
    <location>
        <begin position="228"/>
        <end position="273"/>
    </location>
</feature>
<dbReference type="Proteomes" id="UP000623687">
    <property type="component" value="Unassembled WGS sequence"/>
</dbReference>
<evidence type="ECO:0000256" key="2">
    <source>
        <dbReference type="SAM" id="Phobius"/>
    </source>
</evidence>
<dbReference type="OrthoDB" id="3364107at2759"/>
<feature type="transmembrane region" description="Helical" evidence="2">
    <location>
        <begin position="85"/>
        <end position="108"/>
    </location>
</feature>
<evidence type="ECO:0000256" key="1">
    <source>
        <dbReference type="SAM" id="MobiDB-lite"/>
    </source>
</evidence>
<keyword evidence="2" id="KW-0472">Membrane</keyword>
<dbReference type="RefSeq" id="XP_036633545.1">
    <property type="nucleotide sequence ID" value="XM_036775043.1"/>
</dbReference>
<organism evidence="3 4">
    <name type="scientific">Pleurotus ostreatus</name>
    <name type="common">Oyster mushroom</name>
    <name type="synonym">White-rot fungus</name>
    <dbReference type="NCBI Taxonomy" id="5322"/>
    <lineage>
        <taxon>Eukaryota</taxon>
        <taxon>Fungi</taxon>
        <taxon>Dikarya</taxon>
        <taxon>Basidiomycota</taxon>
        <taxon>Agaricomycotina</taxon>
        <taxon>Agaricomycetes</taxon>
        <taxon>Agaricomycetidae</taxon>
        <taxon>Agaricales</taxon>
        <taxon>Pleurotineae</taxon>
        <taxon>Pleurotaceae</taxon>
        <taxon>Pleurotus</taxon>
    </lineage>
</organism>
<accession>A0A8H7A0R0</accession>
<evidence type="ECO:0000313" key="4">
    <source>
        <dbReference type="Proteomes" id="UP000623687"/>
    </source>
</evidence>
<feature type="compositionally biased region" description="Low complexity" evidence="1">
    <location>
        <begin position="256"/>
        <end position="273"/>
    </location>
</feature>
<dbReference type="EMBL" id="JACETU010000003">
    <property type="protein sequence ID" value="KAF7433518.1"/>
    <property type="molecule type" value="Genomic_DNA"/>
</dbReference>
<feature type="transmembrane region" description="Helical" evidence="2">
    <location>
        <begin position="44"/>
        <end position="64"/>
    </location>
</feature>
<keyword evidence="2" id="KW-1133">Transmembrane helix</keyword>
<reference evidence="3" key="1">
    <citation type="submission" date="2019-07" db="EMBL/GenBank/DDBJ databases">
        <authorList>
            <person name="Palmer J.M."/>
        </authorList>
    </citation>
    <scope>NUCLEOTIDE SEQUENCE</scope>
    <source>
        <strain evidence="3">PC9</strain>
    </source>
</reference>
<dbReference type="AlphaFoldDB" id="A0A8H7A0R0"/>
<name>A0A8H7A0R0_PLEOS</name>
<evidence type="ECO:0000313" key="3">
    <source>
        <dbReference type="EMBL" id="KAF7433518.1"/>
    </source>
</evidence>
<feature type="transmembrane region" description="Helical" evidence="2">
    <location>
        <begin position="12"/>
        <end position="32"/>
    </location>
</feature>
<gene>
    <name evidence="3" type="ORF">PC9H_005474</name>
</gene>
<feature type="transmembrane region" description="Helical" evidence="2">
    <location>
        <begin position="136"/>
        <end position="161"/>
    </location>
</feature>
<dbReference type="GeneID" id="59375292"/>